<evidence type="ECO:0000256" key="4">
    <source>
        <dbReference type="ARBA" id="ARBA00022741"/>
    </source>
</evidence>
<dbReference type="InterPro" id="IPR003593">
    <property type="entry name" value="AAA+_ATPase"/>
</dbReference>
<keyword evidence="3" id="KW-0813">Transport</keyword>
<dbReference type="PROSITE" id="PS50893">
    <property type="entry name" value="ABC_TRANSPORTER_2"/>
    <property type="match status" value="2"/>
</dbReference>
<comment type="similarity">
    <text evidence="2">Belongs to the ABC transporter superfamily.</text>
</comment>
<dbReference type="InterPro" id="IPR050319">
    <property type="entry name" value="ABC_transp_ATP-bind"/>
</dbReference>
<dbReference type="GO" id="GO:0005524">
    <property type="term" value="F:ATP binding"/>
    <property type="evidence" value="ECO:0007669"/>
    <property type="project" value="UniProtKB-KW"/>
</dbReference>
<evidence type="ECO:0000313" key="8">
    <source>
        <dbReference type="Proteomes" id="UP000234881"/>
    </source>
</evidence>
<dbReference type="Pfam" id="PF00005">
    <property type="entry name" value="ABC_tran"/>
    <property type="match status" value="2"/>
</dbReference>
<dbReference type="Proteomes" id="UP000234881">
    <property type="component" value="Unassembled WGS sequence"/>
</dbReference>
<keyword evidence="4" id="KW-0547">Nucleotide-binding</keyword>
<dbReference type="SUPFAM" id="SSF52540">
    <property type="entry name" value="P-loop containing nucleoside triphosphate hydrolases"/>
    <property type="match status" value="2"/>
</dbReference>
<name>A0A2N5XU19_9HYPH</name>
<dbReference type="NCBIfam" id="NF007739">
    <property type="entry name" value="PRK10419.1"/>
    <property type="match status" value="2"/>
</dbReference>
<comment type="caution">
    <text evidence="7">The sequence shown here is derived from an EMBL/GenBank/DDBJ whole genome shotgun (WGS) entry which is preliminary data.</text>
</comment>
<dbReference type="NCBIfam" id="NF008453">
    <property type="entry name" value="PRK11308.1"/>
    <property type="match status" value="2"/>
</dbReference>
<organism evidence="7 8">
    <name type="scientific">Cohaesibacter celericrescens</name>
    <dbReference type="NCBI Taxonomy" id="2067669"/>
    <lineage>
        <taxon>Bacteria</taxon>
        <taxon>Pseudomonadati</taxon>
        <taxon>Pseudomonadota</taxon>
        <taxon>Alphaproteobacteria</taxon>
        <taxon>Hyphomicrobiales</taxon>
        <taxon>Cohaesibacteraceae</taxon>
    </lineage>
</organism>
<dbReference type="GO" id="GO:0055085">
    <property type="term" value="P:transmembrane transport"/>
    <property type="evidence" value="ECO:0007669"/>
    <property type="project" value="UniProtKB-ARBA"/>
</dbReference>
<dbReference type="PANTHER" id="PTHR43776">
    <property type="entry name" value="TRANSPORT ATP-BINDING PROTEIN"/>
    <property type="match status" value="1"/>
</dbReference>
<keyword evidence="8" id="KW-1185">Reference proteome</keyword>
<dbReference type="RefSeq" id="WP_101532924.1">
    <property type="nucleotide sequence ID" value="NZ_PKUQ01000011.1"/>
</dbReference>
<evidence type="ECO:0000256" key="3">
    <source>
        <dbReference type="ARBA" id="ARBA00022448"/>
    </source>
</evidence>
<keyword evidence="5 7" id="KW-0067">ATP-binding</keyword>
<evidence type="ECO:0000256" key="5">
    <source>
        <dbReference type="ARBA" id="ARBA00022840"/>
    </source>
</evidence>
<evidence type="ECO:0000256" key="1">
    <source>
        <dbReference type="ARBA" id="ARBA00004417"/>
    </source>
</evidence>
<feature type="domain" description="ABC transporter" evidence="6">
    <location>
        <begin position="4"/>
        <end position="249"/>
    </location>
</feature>
<evidence type="ECO:0000313" key="7">
    <source>
        <dbReference type="EMBL" id="PLW78016.1"/>
    </source>
</evidence>
<dbReference type="InterPro" id="IPR027417">
    <property type="entry name" value="P-loop_NTPase"/>
</dbReference>
<dbReference type="EMBL" id="PKUQ01000011">
    <property type="protein sequence ID" value="PLW78016.1"/>
    <property type="molecule type" value="Genomic_DNA"/>
</dbReference>
<dbReference type="GO" id="GO:0005886">
    <property type="term" value="C:plasma membrane"/>
    <property type="evidence" value="ECO:0007669"/>
    <property type="project" value="UniProtKB-SubCell"/>
</dbReference>
<evidence type="ECO:0000256" key="2">
    <source>
        <dbReference type="ARBA" id="ARBA00005417"/>
    </source>
</evidence>
<comment type="subcellular location">
    <subcellularLocation>
        <location evidence="1">Cell inner membrane</location>
        <topology evidence="1">Peripheral membrane protein</topology>
    </subcellularLocation>
</comment>
<protein>
    <submittedName>
        <fullName evidence="7">Microcin ABC transporter ATP-binding protein</fullName>
    </submittedName>
</protein>
<dbReference type="InterPro" id="IPR003439">
    <property type="entry name" value="ABC_transporter-like_ATP-bd"/>
</dbReference>
<gene>
    <name evidence="7" type="ORF">C0081_06060</name>
</gene>
<dbReference type="GO" id="GO:0016887">
    <property type="term" value="F:ATP hydrolysis activity"/>
    <property type="evidence" value="ECO:0007669"/>
    <property type="project" value="InterPro"/>
</dbReference>
<feature type="domain" description="ABC transporter" evidence="6">
    <location>
        <begin position="277"/>
        <end position="528"/>
    </location>
</feature>
<dbReference type="PROSITE" id="PS00211">
    <property type="entry name" value="ABC_TRANSPORTER_1"/>
    <property type="match status" value="2"/>
</dbReference>
<dbReference type="Gene3D" id="3.40.50.300">
    <property type="entry name" value="P-loop containing nucleotide triphosphate hydrolases"/>
    <property type="match status" value="2"/>
</dbReference>
<dbReference type="SMART" id="SM00382">
    <property type="entry name" value="AAA"/>
    <property type="match status" value="2"/>
</dbReference>
<dbReference type="InterPro" id="IPR017871">
    <property type="entry name" value="ABC_transporter-like_CS"/>
</dbReference>
<dbReference type="Pfam" id="PF08352">
    <property type="entry name" value="oligo_HPY"/>
    <property type="match status" value="1"/>
</dbReference>
<evidence type="ECO:0000259" key="6">
    <source>
        <dbReference type="PROSITE" id="PS50893"/>
    </source>
</evidence>
<proteinExistence type="inferred from homology"/>
<dbReference type="CDD" id="cd03257">
    <property type="entry name" value="ABC_NikE_OppD_transporters"/>
    <property type="match status" value="2"/>
</dbReference>
<reference evidence="7 8" key="1">
    <citation type="submission" date="2018-01" db="EMBL/GenBank/DDBJ databases">
        <title>The draft genome sequence of Cohaesibacter sp. H1304.</title>
        <authorList>
            <person name="Wang N.-N."/>
            <person name="Du Z.-J."/>
        </authorList>
    </citation>
    <scope>NUCLEOTIDE SEQUENCE [LARGE SCALE GENOMIC DNA]</scope>
    <source>
        <strain evidence="7 8">H1304</strain>
    </source>
</reference>
<dbReference type="OrthoDB" id="9802264at2"/>
<accession>A0A2N5XU19</accession>
<dbReference type="GO" id="GO:0015833">
    <property type="term" value="P:peptide transport"/>
    <property type="evidence" value="ECO:0007669"/>
    <property type="project" value="InterPro"/>
</dbReference>
<dbReference type="AlphaFoldDB" id="A0A2N5XU19"/>
<dbReference type="InterPro" id="IPR013563">
    <property type="entry name" value="Oligopep_ABC_C"/>
</dbReference>
<sequence>MSLLELDRVNLSIGDTQILKNISFSIEASQCLGLVGESGSGKSLTALSIMRLLPRQSRLSGTINLAGDNLVGLTEPQLCNRRGNVMGMVFQEPMTALNPLKSIKAQISESLLLHSPLTRKEAEQKTKQLLERVGLPPARISPDRFPHQLSGGQRQRVVIAIAIAMHPALIIADEPTTALDVTSQAEILSLLRDLMAEEQSALMLISHDLAVVADMADSIAIMKEGRIVEQGPLPAAFDSLSHPYSLSLFDASTHRPARKKPALYSDDPVLKAQKPILVTRDVARDYPMPRQFPYIEKQWFRAVKHIDLTIHAGQSIGLVGESGCGKSTLARALLGLEAPQEGNITIGAHDPYSANRTDLLDVRKDIQIVFQDPNGSFNPRHKVGRSVAEPLHLYRHGLDKDEKNKRIADSLKQVGLDPDIAERYPHEFSGGERQRLAIARALITRPKIIIADEPVSALDVSIRAQILDLLTDLRDRLDLAYLFISHDLSVVRAITDEVLVMYRGSIIERGRTEDIFNKPKQAYTRTLINAAPDLHSTIKRRQAATRHQ</sequence>